<comment type="caution">
    <text evidence="2">The sequence shown here is derived from an EMBL/GenBank/DDBJ whole genome shotgun (WGS) entry which is preliminary data.</text>
</comment>
<gene>
    <name evidence="2" type="primary">gb11394</name>
    <name evidence="2" type="ORF">PR202_gb11394</name>
</gene>
<accession>A0AAV5EMG2</accession>
<protein>
    <recommendedName>
        <fullName evidence="1">F-box domain-containing protein</fullName>
    </recommendedName>
</protein>
<evidence type="ECO:0000313" key="2">
    <source>
        <dbReference type="EMBL" id="GJN23721.1"/>
    </source>
</evidence>
<organism evidence="2 3">
    <name type="scientific">Eleusine coracana subsp. coracana</name>
    <dbReference type="NCBI Taxonomy" id="191504"/>
    <lineage>
        <taxon>Eukaryota</taxon>
        <taxon>Viridiplantae</taxon>
        <taxon>Streptophyta</taxon>
        <taxon>Embryophyta</taxon>
        <taxon>Tracheophyta</taxon>
        <taxon>Spermatophyta</taxon>
        <taxon>Magnoliopsida</taxon>
        <taxon>Liliopsida</taxon>
        <taxon>Poales</taxon>
        <taxon>Poaceae</taxon>
        <taxon>PACMAD clade</taxon>
        <taxon>Chloridoideae</taxon>
        <taxon>Cynodonteae</taxon>
        <taxon>Eleusininae</taxon>
        <taxon>Eleusine</taxon>
    </lineage>
</organism>
<dbReference type="InterPro" id="IPR001810">
    <property type="entry name" value="F-box_dom"/>
</dbReference>
<keyword evidence="3" id="KW-1185">Reference proteome</keyword>
<dbReference type="AlphaFoldDB" id="A0AAV5EMG2"/>
<feature type="domain" description="F-box" evidence="1">
    <location>
        <begin position="1"/>
        <end position="46"/>
    </location>
</feature>
<dbReference type="InterPro" id="IPR036047">
    <property type="entry name" value="F-box-like_dom_sf"/>
</dbReference>
<dbReference type="PANTHER" id="PTHR34591:SF58">
    <property type="entry name" value="F-BOX DOMAIN-CONTAINING PROTEIN"/>
    <property type="match status" value="1"/>
</dbReference>
<dbReference type="SUPFAM" id="SSF81383">
    <property type="entry name" value="F-box domain"/>
    <property type="match status" value="1"/>
</dbReference>
<proteinExistence type="predicted"/>
<evidence type="ECO:0000313" key="3">
    <source>
        <dbReference type="Proteomes" id="UP001054889"/>
    </source>
</evidence>
<evidence type="ECO:0000259" key="1">
    <source>
        <dbReference type="PROSITE" id="PS50181"/>
    </source>
</evidence>
<reference evidence="2" key="2">
    <citation type="submission" date="2021-12" db="EMBL/GenBank/DDBJ databases">
        <title>Resequencing data analysis of finger millet.</title>
        <authorList>
            <person name="Hatakeyama M."/>
            <person name="Aluri S."/>
            <person name="Balachadran M.T."/>
            <person name="Sivarajan S.R."/>
            <person name="Poveda L."/>
            <person name="Shimizu-Inatsugi R."/>
            <person name="Schlapbach R."/>
            <person name="Sreeman S.M."/>
            <person name="Shimizu K.K."/>
        </authorList>
    </citation>
    <scope>NUCLEOTIDE SEQUENCE</scope>
</reference>
<dbReference type="Pfam" id="PF00646">
    <property type="entry name" value="F-box"/>
    <property type="match status" value="1"/>
</dbReference>
<dbReference type="SMART" id="SM00256">
    <property type="entry name" value="FBOX"/>
    <property type="match status" value="1"/>
</dbReference>
<dbReference type="PANTHER" id="PTHR34591">
    <property type="entry name" value="OS03G0653100 PROTEIN-RELATED"/>
    <property type="match status" value="1"/>
</dbReference>
<sequence length="350" mass="40071">MGMDQLPEDVVTGILSRLARRCLARSRVVCREWRATVDARRLLRTDGLPLSVGGIFVNVRGPAPAEFLARPSKGPNRISGRIQDYVQPLPIPMCPYVEGCCNGLLLVDNNVVNPATRQWARLPPCPPIHGELEGFDDYKECLVFDPAAAVSSPPHYEVFLVPYVYIDVNLVEEGSQWPPSPCVIQVFSSRTTRWEEERLFDEDNNKRDAMDANSEWDSDNDSIRDIIDCDEKLDFGSVASIFGLDEDDNKRDAMDENLEWDSDNDNFRDITDCDEKLDFGSIASIFGFHPFREVIFLRMWNDRIVAYHFNTLKVQELGEFEVEYAGRVIAEAFVYTPFWKRELLMEWIKG</sequence>
<dbReference type="Gene3D" id="1.20.1280.50">
    <property type="match status" value="1"/>
</dbReference>
<reference evidence="2" key="1">
    <citation type="journal article" date="2018" name="DNA Res.">
        <title>Multiple hybrid de novo genome assembly of finger millet, an orphan allotetraploid crop.</title>
        <authorList>
            <person name="Hatakeyama M."/>
            <person name="Aluri S."/>
            <person name="Balachadran M.T."/>
            <person name="Sivarajan S.R."/>
            <person name="Patrignani A."/>
            <person name="Gruter S."/>
            <person name="Poveda L."/>
            <person name="Shimizu-Inatsugi R."/>
            <person name="Baeten J."/>
            <person name="Francoijs K.J."/>
            <person name="Nataraja K.N."/>
            <person name="Reddy Y.A.N."/>
            <person name="Phadnis S."/>
            <person name="Ravikumar R.L."/>
            <person name="Schlapbach R."/>
            <person name="Sreeman S.M."/>
            <person name="Shimizu K.K."/>
        </authorList>
    </citation>
    <scope>NUCLEOTIDE SEQUENCE</scope>
</reference>
<name>A0AAV5EMG2_ELECO</name>
<dbReference type="Proteomes" id="UP001054889">
    <property type="component" value="Unassembled WGS sequence"/>
</dbReference>
<dbReference type="PROSITE" id="PS50181">
    <property type="entry name" value="FBOX"/>
    <property type="match status" value="1"/>
</dbReference>
<dbReference type="EMBL" id="BQKI01000076">
    <property type="protein sequence ID" value="GJN23721.1"/>
    <property type="molecule type" value="Genomic_DNA"/>
</dbReference>